<evidence type="ECO:0000313" key="2">
    <source>
        <dbReference type="EMBL" id="GIZ05003.1"/>
    </source>
</evidence>
<accession>A0AAV4YDC0</accession>
<sequence length="121" mass="13668">MRIPIILFVTPFLLDDLSPFPSRQEEKDLSLIQHSDLCLGKISGKKNEPSPIFFYPTKTNNKVPLQNENNLSPCPSRRKGLSRKRIQDKPGAGSDKPGKDPLFRKENRCTPATENAFLCKT</sequence>
<keyword evidence="3" id="KW-1185">Reference proteome</keyword>
<comment type="caution">
    <text evidence="2">The sequence shown here is derived from an EMBL/GenBank/DDBJ whole genome shotgun (WGS) entry which is preliminary data.</text>
</comment>
<feature type="compositionally biased region" description="Basic and acidic residues" evidence="1">
    <location>
        <begin position="96"/>
        <end position="107"/>
    </location>
</feature>
<feature type="region of interest" description="Disordered" evidence="1">
    <location>
        <begin position="58"/>
        <end position="107"/>
    </location>
</feature>
<dbReference type="AlphaFoldDB" id="A0AAV4YDC0"/>
<reference evidence="2 3" key="1">
    <citation type="submission" date="2021-06" db="EMBL/GenBank/DDBJ databases">
        <title>Caerostris extrusa draft genome.</title>
        <authorList>
            <person name="Kono N."/>
            <person name="Arakawa K."/>
        </authorList>
    </citation>
    <scope>NUCLEOTIDE SEQUENCE [LARGE SCALE GENOMIC DNA]</scope>
</reference>
<evidence type="ECO:0000256" key="1">
    <source>
        <dbReference type="SAM" id="MobiDB-lite"/>
    </source>
</evidence>
<feature type="compositionally biased region" description="Basic residues" evidence="1">
    <location>
        <begin position="76"/>
        <end position="86"/>
    </location>
</feature>
<protein>
    <submittedName>
        <fullName evidence="2">Uncharacterized protein</fullName>
    </submittedName>
</protein>
<gene>
    <name evidence="2" type="ORF">CEXT_171211</name>
</gene>
<feature type="compositionally biased region" description="Polar residues" evidence="1">
    <location>
        <begin position="58"/>
        <end position="73"/>
    </location>
</feature>
<dbReference type="Proteomes" id="UP001054945">
    <property type="component" value="Unassembled WGS sequence"/>
</dbReference>
<dbReference type="EMBL" id="BPLR01019188">
    <property type="protein sequence ID" value="GIZ05003.1"/>
    <property type="molecule type" value="Genomic_DNA"/>
</dbReference>
<evidence type="ECO:0000313" key="3">
    <source>
        <dbReference type="Proteomes" id="UP001054945"/>
    </source>
</evidence>
<name>A0AAV4YDC0_CAEEX</name>
<organism evidence="2 3">
    <name type="scientific">Caerostris extrusa</name>
    <name type="common">Bark spider</name>
    <name type="synonym">Caerostris bankana</name>
    <dbReference type="NCBI Taxonomy" id="172846"/>
    <lineage>
        <taxon>Eukaryota</taxon>
        <taxon>Metazoa</taxon>
        <taxon>Ecdysozoa</taxon>
        <taxon>Arthropoda</taxon>
        <taxon>Chelicerata</taxon>
        <taxon>Arachnida</taxon>
        <taxon>Araneae</taxon>
        <taxon>Araneomorphae</taxon>
        <taxon>Entelegynae</taxon>
        <taxon>Araneoidea</taxon>
        <taxon>Araneidae</taxon>
        <taxon>Caerostris</taxon>
    </lineage>
</organism>
<proteinExistence type="predicted"/>